<dbReference type="AlphaFoldDB" id="A0A6J7PLN9"/>
<evidence type="ECO:0000313" key="2">
    <source>
        <dbReference type="EMBL" id="CAB5003562.1"/>
    </source>
</evidence>
<feature type="compositionally biased region" description="Polar residues" evidence="1">
    <location>
        <begin position="72"/>
        <end position="81"/>
    </location>
</feature>
<evidence type="ECO:0000256" key="1">
    <source>
        <dbReference type="SAM" id="MobiDB-lite"/>
    </source>
</evidence>
<dbReference type="EMBL" id="CAFBOL010000078">
    <property type="protein sequence ID" value="CAB5003562.1"/>
    <property type="molecule type" value="Genomic_DNA"/>
</dbReference>
<name>A0A6J7PLN9_9ZZZZ</name>
<feature type="compositionally biased region" description="Basic residues" evidence="1">
    <location>
        <begin position="84"/>
        <end position="96"/>
    </location>
</feature>
<organism evidence="2">
    <name type="scientific">freshwater metagenome</name>
    <dbReference type="NCBI Taxonomy" id="449393"/>
    <lineage>
        <taxon>unclassified sequences</taxon>
        <taxon>metagenomes</taxon>
        <taxon>ecological metagenomes</taxon>
    </lineage>
</organism>
<protein>
    <submittedName>
        <fullName evidence="2">Unannotated protein</fullName>
    </submittedName>
</protein>
<accession>A0A6J7PLN9</accession>
<reference evidence="2" key="1">
    <citation type="submission" date="2020-05" db="EMBL/GenBank/DDBJ databases">
        <authorList>
            <person name="Chiriac C."/>
            <person name="Salcher M."/>
            <person name="Ghai R."/>
            <person name="Kavagutti S V."/>
        </authorList>
    </citation>
    <scope>NUCLEOTIDE SEQUENCE</scope>
</reference>
<gene>
    <name evidence="2" type="ORF">UFOPK3931_02327</name>
</gene>
<proteinExistence type="predicted"/>
<sequence>MMSNTPTIAKYRPAVDSVRPCSCAALMKCVCTRPVVLRPHTAKLPHSSQNVPLRQASRSADIAFATGLPTSVATGKGSSSVRPYARRPRSSGRLRRNSTTTGTIAIVPIATVVPTHRQPWRSASHDSNGRKISWPLAPAALSTPMTTPRRATNQRVATVLAKTVAMQPLPAPTTTPHSRNSCHGWVICVVSAEPVAMITRATPLTLRSPYRCCSAAANGPMNP</sequence>
<feature type="region of interest" description="Disordered" evidence="1">
    <location>
        <begin position="72"/>
        <end position="98"/>
    </location>
</feature>